<feature type="compositionally biased region" description="Acidic residues" evidence="3">
    <location>
        <begin position="141"/>
        <end position="151"/>
    </location>
</feature>
<protein>
    <recommendedName>
        <fullName evidence="2">Protein KRI1 homolog</fullName>
    </recommendedName>
</protein>
<organism evidence="5 6">
    <name type="scientific">Periplaneta americana</name>
    <name type="common">American cockroach</name>
    <name type="synonym">Blatta americana</name>
    <dbReference type="NCBI Taxonomy" id="6978"/>
    <lineage>
        <taxon>Eukaryota</taxon>
        <taxon>Metazoa</taxon>
        <taxon>Ecdysozoa</taxon>
        <taxon>Arthropoda</taxon>
        <taxon>Hexapoda</taxon>
        <taxon>Insecta</taxon>
        <taxon>Pterygota</taxon>
        <taxon>Neoptera</taxon>
        <taxon>Polyneoptera</taxon>
        <taxon>Dictyoptera</taxon>
        <taxon>Blattodea</taxon>
        <taxon>Blattoidea</taxon>
        <taxon>Blattidae</taxon>
        <taxon>Blattinae</taxon>
        <taxon>Periplaneta</taxon>
    </lineage>
</organism>
<comment type="similarity">
    <text evidence="1">Belongs to the KRI1 family.</text>
</comment>
<feature type="compositionally biased region" description="Polar residues" evidence="3">
    <location>
        <begin position="71"/>
        <end position="85"/>
    </location>
</feature>
<proteinExistence type="inferred from homology"/>
<evidence type="ECO:0000313" key="5">
    <source>
        <dbReference type="EMBL" id="KAJ4448359.1"/>
    </source>
</evidence>
<evidence type="ECO:0000256" key="1">
    <source>
        <dbReference type="ARBA" id="ARBA00007473"/>
    </source>
</evidence>
<dbReference type="InterPro" id="IPR024626">
    <property type="entry name" value="Kri1-like_C"/>
</dbReference>
<sequence length="851" mass="99370">MFNICGYRYVTVKDRYGSAQDDLSDSASSSSEEDETAEQLTQQLEKDFFKTLSCLKKKDPSIYDEKVSFFSKTSSASGDQSVTSTKKPDGKPLFLRDYERKLIVEREGKLSDDEDIDETKIPTIAEEEKLIQESFKGALKDDDDEDEDDEQGTWGGLFQKRHKTKEELEKEEEDYREWLKGQKGEISDKQTESELKYLHDYWNNPNLSSNEAYLRDYILNKRFLEVNEEDNDYIPTYEEIVHDSDENLSEDEKTLEKQEEFEHKFNFRFEEPDKEFIKRYPRTMENSLRKKDDRRKRKRQEIKERKEAEAARKREELKRLKALKRKEIMAKIEKLKHITGNEEVGFKDEDLEGDFDPAEHDRRMSELFNHDFYEGEEDSGKPEFPELDEELEIENWNSWSGGKDEAQDGQDENELHCEDPEFNGTFIQSPDTGFQMDCDYDPSQQLQKEMLQASKGKKKGRKWKSRLAQAVAKQKPVFDGESHTFDDYYDEYYKLDFEDLIGDLPCRFKYRNVLPNSFGLSVDEVRNEIERIMNWFSLILAADDKELNRWCSLKKAVQHRPEHVEKYDVQAYRRKASNEHLKKKIFHTLYGENPTMQEHQCDETEHKQKRKKQRSSSEGHTSEGEGSANKKSKLVSDNVHRTNETESSDAGTRLKARPVALDCDVIEGEQPRKKKKKKKRTMNNGDIEQLEKSHEPESSDAGNRLKATPSVHDCNATEEEQPKKKKKKKSNVNNGNTEQLKKSNEVESCDAGNKWKETPTAQDNNVTEGEQCKKKKNKKKKKKHKEMVSAKSDGAAINKLGIKKNKNKFKHKLHGQNDSGLAISDTRLRAYGINPKKFKNKLKYSNTQNIQ</sequence>
<feature type="compositionally biased region" description="Basic residues" evidence="3">
    <location>
        <begin position="672"/>
        <end position="681"/>
    </location>
</feature>
<dbReference type="EMBL" id="JAJSOF020000005">
    <property type="protein sequence ID" value="KAJ4448359.1"/>
    <property type="molecule type" value="Genomic_DNA"/>
</dbReference>
<dbReference type="Pfam" id="PF12936">
    <property type="entry name" value="Kri1_C"/>
    <property type="match status" value="1"/>
</dbReference>
<evidence type="ECO:0000256" key="2">
    <source>
        <dbReference type="ARBA" id="ARBA00017294"/>
    </source>
</evidence>
<dbReference type="Proteomes" id="UP001148838">
    <property type="component" value="Unassembled WGS sequence"/>
</dbReference>
<feature type="region of interest" description="Disordered" evidence="3">
    <location>
        <begin position="399"/>
        <end position="428"/>
    </location>
</feature>
<feature type="compositionally biased region" description="Polar residues" evidence="3">
    <location>
        <begin position="759"/>
        <end position="768"/>
    </location>
</feature>
<feature type="compositionally biased region" description="Basic residues" evidence="3">
    <location>
        <begin position="801"/>
        <end position="814"/>
    </location>
</feature>
<comment type="caution">
    <text evidence="5">The sequence shown here is derived from an EMBL/GenBank/DDBJ whole genome shotgun (WGS) entry which is preliminary data.</text>
</comment>
<feature type="region of interest" description="Disordered" evidence="3">
    <location>
        <begin position="71"/>
        <end position="92"/>
    </location>
</feature>
<feature type="region of interest" description="Disordered" evidence="3">
    <location>
        <begin position="592"/>
        <end position="819"/>
    </location>
</feature>
<evidence type="ECO:0000256" key="3">
    <source>
        <dbReference type="SAM" id="MobiDB-lite"/>
    </source>
</evidence>
<name>A0ABQ8TNU7_PERAM</name>
<feature type="compositionally biased region" description="Basic and acidic residues" evidence="3">
    <location>
        <begin position="301"/>
        <end position="313"/>
    </location>
</feature>
<accession>A0ABQ8TNU7</accession>
<feature type="compositionally biased region" description="Basic residues" evidence="3">
    <location>
        <begin position="773"/>
        <end position="785"/>
    </location>
</feature>
<gene>
    <name evidence="5" type="ORF">ANN_10375</name>
</gene>
<feature type="compositionally biased region" description="Low complexity" evidence="3">
    <location>
        <begin position="18"/>
        <end position="30"/>
    </location>
</feature>
<feature type="region of interest" description="Disordered" evidence="3">
    <location>
        <begin position="287"/>
        <end position="313"/>
    </location>
</feature>
<feature type="region of interest" description="Disordered" evidence="3">
    <location>
        <begin position="138"/>
        <end position="165"/>
    </location>
</feature>
<dbReference type="InterPro" id="IPR018034">
    <property type="entry name" value="Kri1"/>
</dbReference>
<dbReference type="Pfam" id="PF05178">
    <property type="entry name" value="Kri1"/>
    <property type="match status" value="1"/>
</dbReference>
<feature type="region of interest" description="Disordered" evidence="3">
    <location>
        <begin position="18"/>
        <end position="40"/>
    </location>
</feature>
<reference evidence="5 6" key="1">
    <citation type="journal article" date="2022" name="Allergy">
        <title>Genome assembly and annotation of Periplaneta americana reveal a comprehensive cockroach allergen profile.</title>
        <authorList>
            <person name="Wang L."/>
            <person name="Xiong Q."/>
            <person name="Saelim N."/>
            <person name="Wang L."/>
            <person name="Nong W."/>
            <person name="Wan A.T."/>
            <person name="Shi M."/>
            <person name="Liu X."/>
            <person name="Cao Q."/>
            <person name="Hui J.H.L."/>
            <person name="Sookrung N."/>
            <person name="Leung T.F."/>
            <person name="Tungtrongchitr A."/>
            <person name="Tsui S.K.W."/>
        </authorList>
    </citation>
    <scope>NUCLEOTIDE SEQUENCE [LARGE SCALE GENOMIC DNA]</scope>
    <source>
        <strain evidence="5">PWHHKU_190912</strain>
    </source>
</reference>
<keyword evidence="6" id="KW-1185">Reference proteome</keyword>
<feature type="domain" description="Kri1-like C-terminal" evidence="4">
    <location>
        <begin position="484"/>
        <end position="585"/>
    </location>
</feature>
<evidence type="ECO:0000259" key="4">
    <source>
        <dbReference type="Pfam" id="PF12936"/>
    </source>
</evidence>
<dbReference type="PANTHER" id="PTHR14490">
    <property type="entry name" value="ZINC FINGER, ZZ TYPE"/>
    <property type="match status" value="1"/>
</dbReference>
<dbReference type="PANTHER" id="PTHR14490:SF5">
    <property type="entry name" value="PROTEIN KRI1 HOMOLOG"/>
    <property type="match status" value="1"/>
</dbReference>
<evidence type="ECO:0000313" key="6">
    <source>
        <dbReference type="Proteomes" id="UP001148838"/>
    </source>
</evidence>